<sequence length="337" mass="37274">MAVQPNYLKAGLAILFVMIGCCSNVIFLELLVKEDPGCGNLINFCQFLIISLEGFVTTLRCGTKKIAVPIREYITMVVFFFIVSTCNNMAFNFNISMTLHLIFRAGSLMANMILGMIIMHKRYNTQRYVSVAMISLGIAICTIASGKDMKDKADAVVSDGSTGFSDYFWWSVGITILLGALFLSARMGLYQEVLYAKYGKHPREALFFTHFLPLPGYALLMTDLAQHIKLANASAPVDVLGVAIPIVWLYIAGNVLTQCCCINSVFVLTTECASLTVTLVVTLRKFISLIVSIYYFGNPFTVAHWFGTFLVFAGTILYSDIPGLIRQSRQKAAKKAE</sequence>
<feature type="transmembrane region" description="Helical" evidence="8">
    <location>
        <begin position="242"/>
        <end position="268"/>
    </location>
</feature>
<protein>
    <recommendedName>
        <fullName evidence="11">UDP-xylose and UDP-N-acetylglucosamine transporter</fullName>
    </recommendedName>
</protein>
<evidence type="ECO:0000256" key="7">
    <source>
        <dbReference type="ARBA" id="ARBA00023136"/>
    </source>
</evidence>
<reference evidence="9 10" key="1">
    <citation type="submission" date="2024-08" db="EMBL/GenBank/DDBJ databases">
        <authorList>
            <person name="Cucini C."/>
            <person name="Frati F."/>
        </authorList>
    </citation>
    <scope>NUCLEOTIDE SEQUENCE [LARGE SCALE GENOMIC DNA]</scope>
</reference>
<dbReference type="Pfam" id="PF08449">
    <property type="entry name" value="UAA"/>
    <property type="match status" value="1"/>
</dbReference>
<evidence type="ECO:0000256" key="5">
    <source>
        <dbReference type="ARBA" id="ARBA00022692"/>
    </source>
</evidence>
<keyword evidence="3" id="KW-0813">Transport</keyword>
<feature type="transmembrane region" description="Helical" evidence="8">
    <location>
        <begin position="167"/>
        <end position="185"/>
    </location>
</feature>
<feature type="transmembrane region" description="Helical" evidence="8">
    <location>
        <begin position="73"/>
        <end position="95"/>
    </location>
</feature>
<dbReference type="EMBL" id="CAXLJM020000015">
    <property type="protein sequence ID" value="CAL8082613.1"/>
    <property type="molecule type" value="Genomic_DNA"/>
</dbReference>
<feature type="transmembrane region" description="Helical" evidence="8">
    <location>
        <begin position="7"/>
        <end position="28"/>
    </location>
</feature>
<evidence type="ECO:0000256" key="4">
    <source>
        <dbReference type="ARBA" id="ARBA00022597"/>
    </source>
</evidence>
<accession>A0ABP1PYH8</accession>
<evidence type="ECO:0000313" key="10">
    <source>
        <dbReference type="Proteomes" id="UP001642540"/>
    </source>
</evidence>
<evidence type="ECO:0000256" key="3">
    <source>
        <dbReference type="ARBA" id="ARBA00022448"/>
    </source>
</evidence>
<comment type="caution">
    <text evidence="9">The sequence shown here is derived from an EMBL/GenBank/DDBJ whole genome shotgun (WGS) entry which is preliminary data.</text>
</comment>
<evidence type="ECO:0008006" key="11">
    <source>
        <dbReference type="Google" id="ProtNLM"/>
    </source>
</evidence>
<evidence type="ECO:0000256" key="6">
    <source>
        <dbReference type="ARBA" id="ARBA00022989"/>
    </source>
</evidence>
<dbReference type="InterPro" id="IPR013657">
    <property type="entry name" value="SCL35B1-4/HUT1"/>
</dbReference>
<evidence type="ECO:0000256" key="8">
    <source>
        <dbReference type="SAM" id="Phobius"/>
    </source>
</evidence>
<comment type="similarity">
    <text evidence="2">Belongs to the nucleotide-sugar transporter family. SLC35B subfamily.</text>
</comment>
<keyword evidence="6 8" id="KW-1133">Transmembrane helix</keyword>
<evidence type="ECO:0000256" key="2">
    <source>
        <dbReference type="ARBA" id="ARBA00010694"/>
    </source>
</evidence>
<feature type="transmembrane region" description="Helical" evidence="8">
    <location>
        <begin position="128"/>
        <end position="147"/>
    </location>
</feature>
<evidence type="ECO:0000256" key="1">
    <source>
        <dbReference type="ARBA" id="ARBA00004127"/>
    </source>
</evidence>
<feature type="transmembrane region" description="Helical" evidence="8">
    <location>
        <begin position="302"/>
        <end position="325"/>
    </location>
</feature>
<gene>
    <name evidence="9" type="ORF">ODALV1_LOCUS5263</name>
</gene>
<feature type="transmembrane region" description="Helical" evidence="8">
    <location>
        <begin position="205"/>
        <end position="222"/>
    </location>
</feature>
<dbReference type="PANTHER" id="PTHR10778:SF4">
    <property type="entry name" value="NUCLEOTIDE SUGAR TRANSPORTER SLC35B4"/>
    <property type="match status" value="1"/>
</dbReference>
<dbReference type="PANTHER" id="PTHR10778">
    <property type="entry name" value="SOLUTE CARRIER FAMILY 35 MEMBER B"/>
    <property type="match status" value="1"/>
</dbReference>
<evidence type="ECO:0000313" key="9">
    <source>
        <dbReference type="EMBL" id="CAL8082613.1"/>
    </source>
</evidence>
<feature type="transmembrane region" description="Helical" evidence="8">
    <location>
        <begin position="40"/>
        <end position="61"/>
    </location>
</feature>
<organism evidence="9 10">
    <name type="scientific">Orchesella dallaii</name>
    <dbReference type="NCBI Taxonomy" id="48710"/>
    <lineage>
        <taxon>Eukaryota</taxon>
        <taxon>Metazoa</taxon>
        <taxon>Ecdysozoa</taxon>
        <taxon>Arthropoda</taxon>
        <taxon>Hexapoda</taxon>
        <taxon>Collembola</taxon>
        <taxon>Entomobryomorpha</taxon>
        <taxon>Entomobryoidea</taxon>
        <taxon>Orchesellidae</taxon>
        <taxon>Orchesellinae</taxon>
        <taxon>Orchesella</taxon>
    </lineage>
</organism>
<keyword evidence="5 8" id="KW-0812">Transmembrane</keyword>
<name>A0ABP1PYH8_9HEXA</name>
<keyword evidence="7 8" id="KW-0472">Membrane</keyword>
<proteinExistence type="inferred from homology"/>
<comment type="subcellular location">
    <subcellularLocation>
        <location evidence="1">Endomembrane system</location>
        <topology evidence="1">Multi-pass membrane protein</topology>
    </subcellularLocation>
</comment>
<keyword evidence="10" id="KW-1185">Reference proteome</keyword>
<dbReference type="Proteomes" id="UP001642540">
    <property type="component" value="Unassembled WGS sequence"/>
</dbReference>
<keyword evidence="4" id="KW-0762">Sugar transport</keyword>